<comment type="function">
    <text evidence="1 13">Transfers the gamma-phosphate of ATP to the 4'-position of a tetraacyldisaccharide 1-phosphate intermediate (termed DS-1-P) to form tetraacyldisaccharide 1,4'-bis-phosphate (lipid IVA).</text>
</comment>
<evidence type="ECO:0000256" key="11">
    <source>
        <dbReference type="ARBA" id="ARBA00023098"/>
    </source>
</evidence>
<evidence type="ECO:0000313" key="15">
    <source>
        <dbReference type="EMBL" id="ADR34239.1"/>
    </source>
</evidence>
<dbReference type="InterPro" id="IPR003758">
    <property type="entry name" value="LpxK"/>
</dbReference>
<keyword evidence="14" id="KW-0812">Transmembrane</keyword>
<evidence type="ECO:0000256" key="4">
    <source>
        <dbReference type="ARBA" id="ARBA00016436"/>
    </source>
</evidence>
<dbReference type="UniPathway" id="UPA00359">
    <property type="reaction ID" value="UER00482"/>
</dbReference>
<evidence type="ECO:0000313" key="16">
    <source>
        <dbReference type="Proteomes" id="UP000008721"/>
    </source>
</evidence>
<evidence type="ECO:0000256" key="6">
    <source>
        <dbReference type="ARBA" id="ARBA00022556"/>
    </source>
</evidence>
<evidence type="ECO:0000256" key="9">
    <source>
        <dbReference type="ARBA" id="ARBA00022777"/>
    </source>
</evidence>
<dbReference type="eggNOG" id="COG1663">
    <property type="taxonomic scope" value="Bacteria"/>
</dbReference>
<keyword evidence="14" id="KW-0472">Membrane</keyword>
<keyword evidence="7 13" id="KW-0808">Transferase</keyword>
<dbReference type="KEGG" id="sku:Sulku_1578"/>
<evidence type="ECO:0000256" key="7">
    <source>
        <dbReference type="ARBA" id="ARBA00022679"/>
    </source>
</evidence>
<dbReference type="GO" id="GO:0009245">
    <property type="term" value="P:lipid A biosynthetic process"/>
    <property type="evidence" value="ECO:0007669"/>
    <property type="project" value="UniProtKB-UniRule"/>
</dbReference>
<dbReference type="HOGENOM" id="CLU_038816_1_0_7"/>
<dbReference type="RefSeq" id="WP_013460436.1">
    <property type="nucleotide sequence ID" value="NC_014762.1"/>
</dbReference>
<dbReference type="GO" id="GO:0005886">
    <property type="term" value="C:plasma membrane"/>
    <property type="evidence" value="ECO:0007669"/>
    <property type="project" value="TreeGrafter"/>
</dbReference>
<dbReference type="GO" id="GO:0009244">
    <property type="term" value="P:lipopolysaccharide core region biosynthetic process"/>
    <property type="evidence" value="ECO:0007669"/>
    <property type="project" value="TreeGrafter"/>
</dbReference>
<dbReference type="NCBIfam" id="NF001892">
    <property type="entry name" value="PRK00652.1-5"/>
    <property type="match status" value="1"/>
</dbReference>
<keyword evidence="16" id="KW-1185">Reference proteome</keyword>
<dbReference type="AlphaFoldDB" id="E4U053"/>
<keyword evidence="6 13" id="KW-0441">Lipid A biosynthesis</keyword>
<keyword evidence="10 13" id="KW-0067">ATP-binding</keyword>
<evidence type="ECO:0000256" key="8">
    <source>
        <dbReference type="ARBA" id="ARBA00022741"/>
    </source>
</evidence>
<keyword evidence="5 13" id="KW-0444">Lipid biosynthesis</keyword>
<dbReference type="HAMAP" id="MF_00409">
    <property type="entry name" value="LpxK"/>
    <property type="match status" value="1"/>
</dbReference>
<proteinExistence type="inferred from homology"/>
<keyword evidence="9 13" id="KW-0418">Kinase</keyword>
<accession>E4U053</accession>
<evidence type="ECO:0000256" key="3">
    <source>
        <dbReference type="ARBA" id="ARBA00012071"/>
    </source>
</evidence>
<organism evidence="15 16">
    <name type="scientific">Sulfuricurvum kujiense (strain ATCC BAA-921 / DSM 16994 / JCM 11577 / YK-1)</name>
    <dbReference type="NCBI Taxonomy" id="709032"/>
    <lineage>
        <taxon>Bacteria</taxon>
        <taxon>Pseudomonadati</taxon>
        <taxon>Campylobacterota</taxon>
        <taxon>Epsilonproteobacteria</taxon>
        <taxon>Campylobacterales</taxon>
        <taxon>Sulfurimonadaceae</taxon>
        <taxon>Sulfuricurvum</taxon>
    </lineage>
</organism>
<evidence type="ECO:0000256" key="2">
    <source>
        <dbReference type="ARBA" id="ARBA00004870"/>
    </source>
</evidence>
<dbReference type="OrthoDB" id="9766423at2"/>
<reference evidence="15 16" key="1">
    <citation type="journal article" date="2012" name="Stand. Genomic Sci.">
        <title>Complete genome sequence of the sulfur compounds oxidizing chemolithoautotroph Sulfuricurvum kujiense type strain (YK-1(T)).</title>
        <authorList>
            <person name="Han C."/>
            <person name="Kotsyurbenko O."/>
            <person name="Chertkov O."/>
            <person name="Held B."/>
            <person name="Lapidus A."/>
            <person name="Nolan M."/>
            <person name="Lucas S."/>
            <person name="Hammon N."/>
            <person name="Deshpande S."/>
            <person name="Cheng J.F."/>
            <person name="Tapia R."/>
            <person name="Goodwin L.A."/>
            <person name="Pitluck S."/>
            <person name="Liolios K."/>
            <person name="Pagani I."/>
            <person name="Ivanova N."/>
            <person name="Mavromatis K."/>
            <person name="Mikhailova N."/>
            <person name="Pati A."/>
            <person name="Chen A."/>
            <person name="Palaniappan K."/>
            <person name="Land M."/>
            <person name="Hauser L."/>
            <person name="Chang Y.J."/>
            <person name="Jeffries C.D."/>
            <person name="Brambilla E.M."/>
            <person name="Rohde M."/>
            <person name="Spring S."/>
            <person name="Sikorski J."/>
            <person name="Goker M."/>
            <person name="Woyke T."/>
            <person name="Bristow J."/>
            <person name="Eisen J.A."/>
            <person name="Markowitz V."/>
            <person name="Hugenholtz P."/>
            <person name="Kyrpides N.C."/>
            <person name="Klenk H.P."/>
            <person name="Detter J.C."/>
        </authorList>
    </citation>
    <scope>NUCLEOTIDE SEQUENCE [LARGE SCALE GENOMIC DNA]</scope>
    <source>
        <strain evidence="16">ATCC BAA-921 / DSM 16994 / JCM 11577 / YK-1</strain>
    </source>
</reference>
<comment type="similarity">
    <text evidence="13">Belongs to the LpxK family.</text>
</comment>
<protein>
    <recommendedName>
        <fullName evidence="4 13">Tetraacyldisaccharide 4'-kinase</fullName>
        <ecNumber evidence="3 13">2.7.1.130</ecNumber>
    </recommendedName>
    <alternativeName>
        <fullName evidence="12 13">Lipid A 4'-kinase</fullName>
    </alternativeName>
</protein>
<comment type="catalytic activity">
    <reaction evidence="13">
        <text>a lipid A disaccharide + ATP = a lipid IVA + ADP + H(+)</text>
        <dbReference type="Rhea" id="RHEA:67840"/>
        <dbReference type="ChEBI" id="CHEBI:15378"/>
        <dbReference type="ChEBI" id="CHEBI:30616"/>
        <dbReference type="ChEBI" id="CHEBI:176343"/>
        <dbReference type="ChEBI" id="CHEBI:176425"/>
        <dbReference type="ChEBI" id="CHEBI:456216"/>
        <dbReference type="EC" id="2.7.1.130"/>
    </reaction>
</comment>
<keyword evidence="11 13" id="KW-0443">Lipid metabolism</keyword>
<feature type="transmembrane region" description="Helical" evidence="14">
    <location>
        <begin position="22"/>
        <end position="40"/>
    </location>
</feature>
<dbReference type="PANTHER" id="PTHR42724">
    <property type="entry name" value="TETRAACYLDISACCHARIDE 4'-KINASE"/>
    <property type="match status" value="1"/>
</dbReference>
<dbReference type="GO" id="GO:0005524">
    <property type="term" value="F:ATP binding"/>
    <property type="evidence" value="ECO:0007669"/>
    <property type="project" value="UniProtKB-UniRule"/>
</dbReference>
<dbReference type="PANTHER" id="PTHR42724:SF1">
    <property type="entry name" value="TETRAACYLDISACCHARIDE 4'-KINASE, MITOCHONDRIAL-RELATED"/>
    <property type="match status" value="1"/>
</dbReference>
<evidence type="ECO:0000256" key="10">
    <source>
        <dbReference type="ARBA" id="ARBA00022840"/>
    </source>
</evidence>
<comment type="pathway">
    <text evidence="2 13">Glycolipid biosynthesis; lipid IV(A) biosynthesis; lipid IV(A) from (3R)-3-hydroxytetradecanoyl-[acyl-carrier-protein] and UDP-N-acetyl-alpha-D-glucosamine: step 6/6.</text>
</comment>
<dbReference type="Proteomes" id="UP000008721">
    <property type="component" value="Chromosome"/>
</dbReference>
<dbReference type="EC" id="2.7.1.130" evidence="3 13"/>
<evidence type="ECO:0000256" key="5">
    <source>
        <dbReference type="ARBA" id="ARBA00022516"/>
    </source>
</evidence>
<keyword evidence="14" id="KW-1133">Transmembrane helix</keyword>
<dbReference type="Pfam" id="PF02606">
    <property type="entry name" value="LpxK"/>
    <property type="match status" value="2"/>
</dbReference>
<dbReference type="STRING" id="709032.Sulku_1578"/>
<gene>
    <name evidence="13" type="primary">lpxK</name>
    <name evidence="15" type="ordered locus">Sulku_1578</name>
</gene>
<dbReference type="SUPFAM" id="SSF52540">
    <property type="entry name" value="P-loop containing nucleoside triphosphate hydrolases"/>
    <property type="match status" value="1"/>
</dbReference>
<evidence type="ECO:0000256" key="13">
    <source>
        <dbReference type="HAMAP-Rule" id="MF_00409"/>
    </source>
</evidence>
<dbReference type="GO" id="GO:0009029">
    <property type="term" value="F:lipid-A 4'-kinase activity"/>
    <property type="evidence" value="ECO:0007669"/>
    <property type="project" value="UniProtKB-UniRule"/>
</dbReference>
<dbReference type="InterPro" id="IPR027417">
    <property type="entry name" value="P-loop_NTPase"/>
</dbReference>
<evidence type="ECO:0000256" key="12">
    <source>
        <dbReference type="ARBA" id="ARBA00029757"/>
    </source>
</evidence>
<feature type="binding site" evidence="13">
    <location>
        <begin position="61"/>
        <end position="68"/>
    </location>
    <ligand>
        <name>ATP</name>
        <dbReference type="ChEBI" id="CHEBI:30616"/>
    </ligand>
</feature>
<name>E4U053_SULKY</name>
<dbReference type="EMBL" id="CP002355">
    <property type="protein sequence ID" value="ADR34239.1"/>
    <property type="molecule type" value="Genomic_DNA"/>
</dbReference>
<keyword evidence="8 13" id="KW-0547">Nucleotide-binding</keyword>
<evidence type="ECO:0000256" key="14">
    <source>
        <dbReference type="SAM" id="Phobius"/>
    </source>
</evidence>
<evidence type="ECO:0000256" key="1">
    <source>
        <dbReference type="ARBA" id="ARBA00002274"/>
    </source>
</evidence>
<sequence>MKRFWILWGERYLYNPSLFQKILSVLLLPLSWIYCFGAYIRYRRSKPKSLGIPVISIGNLTVGGSGKTPVVIEMAKLFEKPAIVLRGYGRQSKGMVVVKDKSTILCDVIRSGDEAMLYAELLGSAVVIVSEIRERAIAEAKAMGCEVVLLDDGYGKHTIEKLDLVIAVPTPNPYCLPSGPYRERLWSGKNSMILMEKVAFQRFVTVNNPTEKMVLVTAIARPERLDPFLPEVLEKIYFEDHHFFTQGELEMIIERTGATSLLVTSKDLVKMSPYKKFNFSVLELSIVLDETLITTVKEYVHAAQN</sequence>